<evidence type="ECO:0000256" key="5">
    <source>
        <dbReference type="ARBA" id="ARBA00022692"/>
    </source>
</evidence>
<dbReference type="Proteomes" id="UP000233293">
    <property type="component" value="Unassembled WGS sequence"/>
</dbReference>
<dbReference type="PANTHER" id="PTHR30012:SF7">
    <property type="entry name" value="PROTEIN TRANSPORT PROTEIN HOFC HOMOLOG"/>
    <property type="match status" value="1"/>
</dbReference>
<evidence type="ECO:0000256" key="2">
    <source>
        <dbReference type="ARBA" id="ARBA00005745"/>
    </source>
</evidence>
<dbReference type="PRINTS" id="PR00812">
    <property type="entry name" value="BCTERIALGSPF"/>
</dbReference>
<feature type="transmembrane region" description="Helical" evidence="8">
    <location>
        <begin position="371"/>
        <end position="400"/>
    </location>
</feature>
<name>A0A2N3PMD4_9PROT</name>
<evidence type="ECO:0000256" key="3">
    <source>
        <dbReference type="ARBA" id="ARBA00022475"/>
    </source>
</evidence>
<accession>A0A2N3PMD4</accession>
<keyword evidence="5 8" id="KW-0812">Transmembrane</keyword>
<dbReference type="GO" id="GO:0005886">
    <property type="term" value="C:plasma membrane"/>
    <property type="evidence" value="ECO:0007669"/>
    <property type="project" value="UniProtKB-SubCell"/>
</dbReference>
<evidence type="ECO:0000313" key="11">
    <source>
        <dbReference type="Proteomes" id="UP000233293"/>
    </source>
</evidence>
<protein>
    <submittedName>
        <fullName evidence="10">Type II secretion system protein</fullName>
    </submittedName>
</protein>
<comment type="similarity">
    <text evidence="2">Belongs to the GSP F family.</text>
</comment>
<keyword evidence="7 8" id="KW-0472">Membrane</keyword>
<dbReference type="InterPro" id="IPR003004">
    <property type="entry name" value="GspF/PilC"/>
</dbReference>
<evidence type="ECO:0000256" key="6">
    <source>
        <dbReference type="ARBA" id="ARBA00022989"/>
    </source>
</evidence>
<keyword evidence="4" id="KW-0997">Cell inner membrane</keyword>
<dbReference type="AlphaFoldDB" id="A0A2N3PMD4"/>
<feature type="transmembrane region" description="Helical" evidence="8">
    <location>
        <begin position="171"/>
        <end position="193"/>
    </location>
</feature>
<dbReference type="EMBL" id="PIUM01000051">
    <property type="protein sequence ID" value="PKU21566.1"/>
    <property type="molecule type" value="Genomic_DNA"/>
</dbReference>
<feature type="domain" description="Type II secretion system protein GspF" evidence="9">
    <location>
        <begin position="72"/>
        <end position="194"/>
    </location>
</feature>
<dbReference type="InterPro" id="IPR042094">
    <property type="entry name" value="T2SS_GspF_sf"/>
</dbReference>
<gene>
    <name evidence="10" type="ORF">CWS72_25995</name>
</gene>
<organism evidence="10 11">
    <name type="scientific">Telmatospirillum siberiense</name>
    <dbReference type="NCBI Taxonomy" id="382514"/>
    <lineage>
        <taxon>Bacteria</taxon>
        <taxon>Pseudomonadati</taxon>
        <taxon>Pseudomonadota</taxon>
        <taxon>Alphaproteobacteria</taxon>
        <taxon>Rhodospirillales</taxon>
        <taxon>Rhodospirillaceae</taxon>
        <taxon>Telmatospirillum</taxon>
    </lineage>
</organism>
<evidence type="ECO:0000259" key="9">
    <source>
        <dbReference type="Pfam" id="PF00482"/>
    </source>
</evidence>
<dbReference type="InterPro" id="IPR018076">
    <property type="entry name" value="T2SS_GspF_dom"/>
</dbReference>
<feature type="domain" description="Type II secretion system protein GspF" evidence="9">
    <location>
        <begin position="275"/>
        <end position="394"/>
    </location>
</feature>
<dbReference type="GO" id="GO:0015628">
    <property type="term" value="P:protein secretion by the type II secretion system"/>
    <property type="evidence" value="ECO:0007669"/>
    <property type="project" value="TreeGrafter"/>
</dbReference>
<dbReference type="PANTHER" id="PTHR30012">
    <property type="entry name" value="GENERAL SECRETION PATHWAY PROTEIN"/>
    <property type="match status" value="1"/>
</dbReference>
<proteinExistence type="inferred from homology"/>
<reference evidence="11" key="1">
    <citation type="submission" date="2017-12" db="EMBL/GenBank/DDBJ databases">
        <title>Draft genome sequence of Telmatospirillum siberiense 26-4b1T, an acidotolerant peatland alphaproteobacterium potentially involved in sulfur cycling.</title>
        <authorList>
            <person name="Hausmann B."/>
            <person name="Pjevac P."/>
            <person name="Schreck K."/>
            <person name="Herbold C.W."/>
            <person name="Daims H."/>
            <person name="Wagner M."/>
            <person name="Pester M."/>
            <person name="Loy A."/>
        </authorList>
    </citation>
    <scope>NUCLEOTIDE SEQUENCE [LARGE SCALE GENOMIC DNA]</scope>
    <source>
        <strain evidence="11">26-4b1</strain>
    </source>
</reference>
<evidence type="ECO:0000256" key="7">
    <source>
        <dbReference type="ARBA" id="ARBA00023136"/>
    </source>
</evidence>
<evidence type="ECO:0000256" key="4">
    <source>
        <dbReference type="ARBA" id="ARBA00022519"/>
    </source>
</evidence>
<dbReference type="Gene3D" id="1.20.81.30">
    <property type="entry name" value="Type II secretion system (T2SS), domain F"/>
    <property type="match status" value="2"/>
</dbReference>
<keyword evidence="6 8" id="KW-1133">Transmembrane helix</keyword>
<evidence type="ECO:0000256" key="1">
    <source>
        <dbReference type="ARBA" id="ARBA00004429"/>
    </source>
</evidence>
<comment type="subcellular location">
    <subcellularLocation>
        <location evidence="1">Cell inner membrane</location>
        <topology evidence="1">Multi-pass membrane protein</topology>
    </subcellularLocation>
</comment>
<comment type="caution">
    <text evidence="10">The sequence shown here is derived from an EMBL/GenBank/DDBJ whole genome shotgun (WGS) entry which is preliminary data.</text>
</comment>
<dbReference type="FunFam" id="1.20.81.30:FF:000001">
    <property type="entry name" value="Type II secretion system protein F"/>
    <property type="match status" value="1"/>
</dbReference>
<dbReference type="Pfam" id="PF00482">
    <property type="entry name" value="T2SSF"/>
    <property type="match status" value="2"/>
</dbReference>
<evidence type="ECO:0000313" key="10">
    <source>
        <dbReference type="EMBL" id="PKU21566.1"/>
    </source>
</evidence>
<dbReference type="OrthoDB" id="9805682at2"/>
<keyword evidence="3" id="KW-1003">Cell membrane</keyword>
<evidence type="ECO:0000256" key="8">
    <source>
        <dbReference type="SAM" id="Phobius"/>
    </source>
</evidence>
<keyword evidence="11" id="KW-1185">Reference proteome</keyword>
<dbReference type="RefSeq" id="WP_101253578.1">
    <property type="nucleotide sequence ID" value="NZ_PIUM01000051.1"/>
</dbReference>
<sequence length="407" mass="42151">MAAHFRYRAVVPATGQIRTGTLEGDSVAAVLRKLRQDGLMPIEAVENKGPSAAIRSPSRISGAMRKALPNALGELAVLLGAGLPLDRALAIVVEHAPQPALRTVFAALRDRVKAGTPLSRAMAEAGGLFPPMACALAEAGEASGRLDASLGRLAESLDRAEALRQSVGSALVYPCLLLVVAVGVILIMLLVVVPQFESMLDDLSGKVPFVTEMLMRISRAVRDWGAAGLALAVGAGALTLRALRRPGLRAAADRRILAVPLLGALIASAETARLARTLASLVDAGVPLPNALSIAQRALGNSHMAAAIARVAEGLKEGGGLSVPLAATGAFPPVAISFLKTGEETARLGLMLARLADVLDRDVRTMTQRMITVMTPLITVIMGLTVAGIMAAIFSAILGINDLAIQP</sequence>
<feature type="transmembrane region" description="Helical" evidence="8">
    <location>
        <begin position="224"/>
        <end position="243"/>
    </location>
</feature>